<dbReference type="Pfam" id="PF02492">
    <property type="entry name" value="cobW"/>
    <property type="match status" value="1"/>
</dbReference>
<evidence type="ECO:0000256" key="4">
    <source>
        <dbReference type="ARBA" id="ARBA00034320"/>
    </source>
</evidence>
<dbReference type="Proteomes" id="UP000030321">
    <property type="component" value="Unassembled WGS sequence"/>
</dbReference>
<organism evidence="7 8">
    <name type="scientific">Microcystis aeruginosa NIES-44</name>
    <dbReference type="NCBI Taxonomy" id="449439"/>
    <lineage>
        <taxon>Bacteria</taxon>
        <taxon>Bacillati</taxon>
        <taxon>Cyanobacteriota</taxon>
        <taxon>Cyanophyceae</taxon>
        <taxon>Oscillatoriophycideae</taxon>
        <taxon>Chroococcales</taxon>
        <taxon>Microcystaceae</taxon>
        <taxon>Microcystis</taxon>
    </lineage>
</organism>
<keyword evidence="1" id="KW-0547">Nucleotide-binding</keyword>
<protein>
    <submittedName>
        <fullName evidence="7">Putative metal chaperone</fullName>
    </submittedName>
</protein>
<evidence type="ECO:0000313" key="8">
    <source>
        <dbReference type="Proteomes" id="UP000030321"/>
    </source>
</evidence>
<evidence type="ECO:0000256" key="3">
    <source>
        <dbReference type="ARBA" id="ARBA00023186"/>
    </source>
</evidence>
<dbReference type="SUPFAM" id="SSF52540">
    <property type="entry name" value="P-loop containing nucleoside triphosphate hydrolases"/>
    <property type="match status" value="1"/>
</dbReference>
<dbReference type="SMART" id="SM00833">
    <property type="entry name" value="CobW_C"/>
    <property type="match status" value="1"/>
</dbReference>
<dbReference type="GO" id="GO:0016787">
    <property type="term" value="F:hydrolase activity"/>
    <property type="evidence" value="ECO:0007669"/>
    <property type="project" value="UniProtKB-KW"/>
</dbReference>
<dbReference type="GO" id="GO:0000166">
    <property type="term" value="F:nucleotide binding"/>
    <property type="evidence" value="ECO:0007669"/>
    <property type="project" value="UniProtKB-KW"/>
</dbReference>
<feature type="domain" description="CobW C-terminal" evidence="6">
    <location>
        <begin position="224"/>
        <end position="315"/>
    </location>
</feature>
<dbReference type="InterPro" id="IPR036627">
    <property type="entry name" value="CobW-likC_sf"/>
</dbReference>
<dbReference type="CDD" id="cd03112">
    <property type="entry name" value="CobW-like"/>
    <property type="match status" value="1"/>
</dbReference>
<dbReference type="Gene3D" id="3.30.1220.10">
    <property type="entry name" value="CobW-like, C-terminal domain"/>
    <property type="match status" value="1"/>
</dbReference>
<dbReference type="Pfam" id="PF07683">
    <property type="entry name" value="CobW_C"/>
    <property type="match status" value="1"/>
</dbReference>
<dbReference type="AlphaFoldDB" id="A0A0A1VQK1"/>
<gene>
    <name evidence="7" type="ORF">N44_00283</name>
</gene>
<keyword evidence="3" id="KW-0143">Chaperone</keyword>
<dbReference type="InterPro" id="IPR003495">
    <property type="entry name" value="CobW/HypB/UreG_nucleotide-bd"/>
</dbReference>
<dbReference type="InterPro" id="IPR051316">
    <property type="entry name" value="Zinc-reg_GTPase_activator"/>
</dbReference>
<dbReference type="RefSeq" id="WP_045357535.1">
    <property type="nucleotide sequence ID" value="NZ_BBPA01000017.1"/>
</dbReference>
<dbReference type="GO" id="GO:0005737">
    <property type="term" value="C:cytoplasm"/>
    <property type="evidence" value="ECO:0007669"/>
    <property type="project" value="TreeGrafter"/>
</dbReference>
<evidence type="ECO:0000259" key="6">
    <source>
        <dbReference type="SMART" id="SM00833"/>
    </source>
</evidence>
<sequence length="317" mass="35669">MLKTPCNAIAGFLGSGKTTLLRNSLEKVFQEKRVAIIMNEIGDLGIDGKVVSGFESIDKVVELNSGCVCCSVDIFSLHNAFREIQEQIKPDLIVIETTGLANPFPLIQRLHYLDVILDSVITLVDASEFLRLAAEEEVLNEQVRAADFLILNKTDLVTELEIERVESHLRQLNQRAPLFKTTHSNIDPKLLFALGANLYRRQSKLLETQVTKSAHGFRDSHQDFSSFSYQTERLVNLDKFKQFLGELSPKVYRAKGILNLDDRATSCLFNFICGRFDFQVVAPDICGKMPTQAVFIGRNLEQEQTAIIQQLQACQDS</sequence>
<comment type="catalytic activity">
    <reaction evidence="5">
        <text>GTP + H2O = GDP + phosphate + H(+)</text>
        <dbReference type="Rhea" id="RHEA:19669"/>
        <dbReference type="ChEBI" id="CHEBI:15377"/>
        <dbReference type="ChEBI" id="CHEBI:15378"/>
        <dbReference type="ChEBI" id="CHEBI:37565"/>
        <dbReference type="ChEBI" id="CHEBI:43474"/>
        <dbReference type="ChEBI" id="CHEBI:58189"/>
    </reaction>
    <physiologicalReaction direction="left-to-right" evidence="5">
        <dbReference type="Rhea" id="RHEA:19670"/>
    </physiologicalReaction>
</comment>
<evidence type="ECO:0000256" key="2">
    <source>
        <dbReference type="ARBA" id="ARBA00022801"/>
    </source>
</evidence>
<comment type="similarity">
    <text evidence="4">Belongs to the SIMIBI class G3E GTPase family. ZNG1 subfamily.</text>
</comment>
<dbReference type="SUPFAM" id="SSF90002">
    <property type="entry name" value="Hypothetical protein YjiA, C-terminal domain"/>
    <property type="match status" value="1"/>
</dbReference>
<keyword evidence="2" id="KW-0378">Hydrolase</keyword>
<accession>A0A0A1VQK1</accession>
<dbReference type="PANTHER" id="PTHR13748:SF62">
    <property type="entry name" value="COBW DOMAIN-CONTAINING PROTEIN"/>
    <property type="match status" value="1"/>
</dbReference>
<evidence type="ECO:0000256" key="1">
    <source>
        <dbReference type="ARBA" id="ARBA00022741"/>
    </source>
</evidence>
<name>A0A0A1VQK1_MICAE</name>
<evidence type="ECO:0000256" key="5">
    <source>
        <dbReference type="ARBA" id="ARBA00049117"/>
    </source>
</evidence>
<dbReference type="PANTHER" id="PTHR13748">
    <property type="entry name" value="COBW-RELATED"/>
    <property type="match status" value="1"/>
</dbReference>
<reference evidence="8" key="1">
    <citation type="journal article" date="2015" name="Genome">
        <title>Whole Genome Sequence of the Non-Microcystin-Producing Microcystis aeruginosa Strain NIES-44.</title>
        <authorList>
            <person name="Okano K."/>
            <person name="Miyata N."/>
            <person name="Ozaki Y."/>
        </authorList>
    </citation>
    <scope>NUCLEOTIDE SEQUENCE [LARGE SCALE GENOMIC DNA]</scope>
    <source>
        <strain evidence="8">NIES-44</strain>
    </source>
</reference>
<proteinExistence type="inferred from homology"/>
<dbReference type="EMBL" id="BBPA01000017">
    <property type="protein sequence ID" value="GAL91995.1"/>
    <property type="molecule type" value="Genomic_DNA"/>
</dbReference>
<dbReference type="InterPro" id="IPR027417">
    <property type="entry name" value="P-loop_NTPase"/>
</dbReference>
<comment type="caution">
    <text evidence="7">The sequence shown here is derived from an EMBL/GenBank/DDBJ whole genome shotgun (WGS) entry which is preliminary data.</text>
</comment>
<dbReference type="Gene3D" id="3.40.50.300">
    <property type="entry name" value="P-loop containing nucleotide triphosphate hydrolases"/>
    <property type="match status" value="1"/>
</dbReference>
<dbReference type="InterPro" id="IPR011629">
    <property type="entry name" value="CobW-like_C"/>
</dbReference>
<evidence type="ECO:0000313" key="7">
    <source>
        <dbReference type="EMBL" id="GAL91995.1"/>
    </source>
</evidence>